<feature type="transmembrane region" description="Helical" evidence="1">
    <location>
        <begin position="12"/>
        <end position="38"/>
    </location>
</feature>
<dbReference type="RefSeq" id="WP_345219571.1">
    <property type="nucleotide sequence ID" value="NZ_BAAAXE010000002.1"/>
</dbReference>
<organism evidence="2 3">
    <name type="scientific">Streptomyces cremeus</name>
    <dbReference type="NCBI Taxonomy" id="66881"/>
    <lineage>
        <taxon>Bacteria</taxon>
        <taxon>Bacillati</taxon>
        <taxon>Actinomycetota</taxon>
        <taxon>Actinomycetes</taxon>
        <taxon>Kitasatosporales</taxon>
        <taxon>Streptomycetaceae</taxon>
        <taxon>Streptomyces</taxon>
    </lineage>
</organism>
<evidence type="ECO:0000256" key="1">
    <source>
        <dbReference type="SAM" id="Phobius"/>
    </source>
</evidence>
<proteinExistence type="predicted"/>
<dbReference type="Proteomes" id="UP001589718">
    <property type="component" value="Unassembled WGS sequence"/>
</dbReference>
<comment type="caution">
    <text evidence="2">The sequence shown here is derived from an EMBL/GenBank/DDBJ whole genome shotgun (WGS) entry which is preliminary data.</text>
</comment>
<keyword evidence="3" id="KW-1185">Reference proteome</keyword>
<protein>
    <submittedName>
        <fullName evidence="2">Uncharacterized protein</fullName>
    </submittedName>
</protein>
<name>A0ABV5PP63_STRCM</name>
<accession>A0ABV5PP63</accession>
<keyword evidence="1" id="KW-0812">Transmembrane</keyword>
<reference evidence="2 3" key="1">
    <citation type="submission" date="2024-09" db="EMBL/GenBank/DDBJ databases">
        <authorList>
            <person name="Sun Q."/>
            <person name="Mori K."/>
        </authorList>
    </citation>
    <scope>NUCLEOTIDE SEQUENCE [LARGE SCALE GENOMIC DNA]</scope>
    <source>
        <strain evidence="2 3">JCM 4362</strain>
    </source>
</reference>
<evidence type="ECO:0000313" key="2">
    <source>
        <dbReference type="EMBL" id="MFB9524833.1"/>
    </source>
</evidence>
<dbReference type="EMBL" id="JBHMCR010000024">
    <property type="protein sequence ID" value="MFB9524833.1"/>
    <property type="molecule type" value="Genomic_DNA"/>
</dbReference>
<evidence type="ECO:0000313" key="3">
    <source>
        <dbReference type="Proteomes" id="UP001589718"/>
    </source>
</evidence>
<keyword evidence="1" id="KW-0472">Membrane</keyword>
<sequence>MEAQSSVELARMWTSGTGATVFVIIFVVFAIVLVTLLLRRRNR</sequence>
<keyword evidence="1" id="KW-1133">Transmembrane helix</keyword>
<gene>
    <name evidence="2" type="ORF">ACFFTU_33360</name>
</gene>